<evidence type="ECO:0000313" key="1">
    <source>
        <dbReference type="EMBL" id="EFE48087.1"/>
    </source>
</evidence>
<name>D4DVP9_NEIEG</name>
<evidence type="ECO:0000313" key="2">
    <source>
        <dbReference type="Proteomes" id="UP000005536"/>
    </source>
</evidence>
<protein>
    <submittedName>
        <fullName evidence="1">Uncharacterized protein</fullName>
    </submittedName>
</protein>
<comment type="caution">
    <text evidence="1">The sequence shown here is derived from an EMBL/GenBank/DDBJ whole genome shotgun (WGS) entry which is preliminary data.</text>
</comment>
<proteinExistence type="predicted"/>
<dbReference type="EMBL" id="ADBF01000266">
    <property type="protein sequence ID" value="EFE48087.1"/>
    <property type="molecule type" value="Genomic_DNA"/>
</dbReference>
<sequence length="39" mass="4517">GVNQLHEWSHSAKDLSDTPKKLQILAENYILILESKLHF</sequence>
<reference evidence="1 2" key="1">
    <citation type="submission" date="2010-02" db="EMBL/GenBank/DDBJ databases">
        <authorList>
            <person name="Weinstock G."/>
            <person name="Sodergren E."/>
            <person name="Clifton S."/>
            <person name="Fulton L."/>
            <person name="Fulton B."/>
            <person name="Courtney L."/>
            <person name="Fronick C."/>
            <person name="Harrison M."/>
            <person name="Strong C."/>
            <person name="Farmer C."/>
            <person name="Delahaunty K."/>
            <person name="Markovic C."/>
            <person name="Hall O."/>
            <person name="Minx P."/>
            <person name="Tomlinson C."/>
            <person name="Mitreva M."/>
            <person name="Nelson J."/>
            <person name="Hou S."/>
            <person name="Wollam A."/>
            <person name="Pepin K.H."/>
            <person name="Johnson M."/>
            <person name="Bhonagiri V."/>
            <person name="Zhang X."/>
            <person name="Suruliraj S."/>
            <person name="Warren W."/>
            <person name="Chinwalla A."/>
            <person name="Mardis E.R."/>
            <person name="Wilson R.K."/>
        </authorList>
    </citation>
    <scope>NUCLEOTIDE SEQUENCE [LARGE SCALE GENOMIC DNA]</scope>
    <source>
        <strain evidence="1 2">ATCC 29315</strain>
    </source>
</reference>
<feature type="non-terminal residue" evidence="1">
    <location>
        <position position="1"/>
    </location>
</feature>
<organism evidence="1 2">
    <name type="scientific">Neisseria elongata subsp. glycolytica ATCC 29315</name>
    <dbReference type="NCBI Taxonomy" id="546263"/>
    <lineage>
        <taxon>Bacteria</taxon>
        <taxon>Pseudomonadati</taxon>
        <taxon>Pseudomonadota</taxon>
        <taxon>Betaproteobacteria</taxon>
        <taxon>Neisseriales</taxon>
        <taxon>Neisseriaceae</taxon>
        <taxon>Neisseria</taxon>
    </lineage>
</organism>
<dbReference type="Proteomes" id="UP000005536">
    <property type="component" value="Unassembled WGS sequence"/>
</dbReference>
<accession>D4DVP9</accession>
<dbReference type="AlphaFoldDB" id="D4DVP9"/>
<gene>
    <name evidence="1" type="ORF">NEIELOOT_03171</name>
</gene>